<organism evidence="2 3">
    <name type="scientific">Arachis hypogaea</name>
    <name type="common">Peanut</name>
    <dbReference type="NCBI Taxonomy" id="3818"/>
    <lineage>
        <taxon>Eukaryota</taxon>
        <taxon>Viridiplantae</taxon>
        <taxon>Streptophyta</taxon>
        <taxon>Embryophyta</taxon>
        <taxon>Tracheophyta</taxon>
        <taxon>Spermatophyta</taxon>
        <taxon>Magnoliopsida</taxon>
        <taxon>eudicotyledons</taxon>
        <taxon>Gunneridae</taxon>
        <taxon>Pentapetalae</taxon>
        <taxon>rosids</taxon>
        <taxon>fabids</taxon>
        <taxon>Fabales</taxon>
        <taxon>Fabaceae</taxon>
        <taxon>Papilionoideae</taxon>
        <taxon>50 kb inversion clade</taxon>
        <taxon>dalbergioids sensu lato</taxon>
        <taxon>Dalbergieae</taxon>
        <taxon>Pterocarpus clade</taxon>
        <taxon>Arachis</taxon>
    </lineage>
</organism>
<evidence type="ECO:0000313" key="3">
    <source>
        <dbReference type="Proteomes" id="UP000289738"/>
    </source>
</evidence>
<evidence type="ECO:0000256" key="1">
    <source>
        <dbReference type="SAM" id="SignalP"/>
    </source>
</evidence>
<comment type="caution">
    <text evidence="2">The sequence shown here is derived from an EMBL/GenBank/DDBJ whole genome shotgun (WGS) entry which is preliminary data.</text>
</comment>
<name>A0A444YDJ1_ARAHY</name>
<keyword evidence="3" id="KW-1185">Reference proteome</keyword>
<feature type="signal peptide" evidence="1">
    <location>
        <begin position="1"/>
        <end position="20"/>
    </location>
</feature>
<gene>
    <name evidence="2" type="ORF">Ahy_B07g088045</name>
</gene>
<sequence>MKRVGALVVGLAGSIKLVWSPLETCGLLSNWRPASLNKNKLLRGGAGSKYEAVVYAAGPLVFCPSHLGVLKIFSLRNFCGNHFELGSNGGKFFS</sequence>
<dbReference type="EMBL" id="SDMP01000017">
    <property type="protein sequence ID" value="RYQ99993.1"/>
    <property type="molecule type" value="Genomic_DNA"/>
</dbReference>
<feature type="chain" id="PRO_5019583675" evidence="1">
    <location>
        <begin position="21"/>
        <end position="94"/>
    </location>
</feature>
<keyword evidence="1" id="KW-0732">Signal</keyword>
<proteinExistence type="predicted"/>
<reference evidence="2 3" key="1">
    <citation type="submission" date="2019-01" db="EMBL/GenBank/DDBJ databases">
        <title>Sequencing of cultivated peanut Arachis hypogaea provides insights into genome evolution and oil improvement.</title>
        <authorList>
            <person name="Chen X."/>
        </authorList>
    </citation>
    <scope>NUCLEOTIDE SEQUENCE [LARGE SCALE GENOMIC DNA]</scope>
    <source>
        <strain evidence="3">cv. Fuhuasheng</strain>
        <tissue evidence="2">Leaves</tissue>
    </source>
</reference>
<dbReference type="AlphaFoldDB" id="A0A444YDJ1"/>
<protein>
    <submittedName>
        <fullName evidence="2">Uncharacterized protein</fullName>
    </submittedName>
</protein>
<dbReference type="Proteomes" id="UP000289738">
    <property type="component" value="Chromosome B07"/>
</dbReference>
<accession>A0A444YDJ1</accession>
<evidence type="ECO:0000313" key="2">
    <source>
        <dbReference type="EMBL" id="RYQ99993.1"/>
    </source>
</evidence>